<dbReference type="EMBL" id="JAENIJ010000003">
    <property type="protein sequence ID" value="MBK1881325.1"/>
    <property type="molecule type" value="Genomic_DNA"/>
</dbReference>
<accession>A0A934S4Y8</accession>
<keyword evidence="3" id="KW-0804">Transcription</keyword>
<keyword evidence="1" id="KW-0805">Transcription regulation</keyword>
<dbReference type="PANTHER" id="PTHR43133:SF51">
    <property type="entry name" value="RNA POLYMERASE SIGMA FACTOR"/>
    <property type="match status" value="1"/>
</dbReference>
<evidence type="ECO:0000313" key="5">
    <source>
        <dbReference type="Proteomes" id="UP000603141"/>
    </source>
</evidence>
<dbReference type="GO" id="GO:0016987">
    <property type="term" value="F:sigma factor activity"/>
    <property type="evidence" value="ECO:0007669"/>
    <property type="project" value="UniProtKB-KW"/>
</dbReference>
<organism evidence="4 5">
    <name type="scientific">Luteolibacter pohnpeiensis</name>
    <dbReference type="NCBI Taxonomy" id="454153"/>
    <lineage>
        <taxon>Bacteria</taxon>
        <taxon>Pseudomonadati</taxon>
        <taxon>Verrucomicrobiota</taxon>
        <taxon>Verrucomicrobiia</taxon>
        <taxon>Verrucomicrobiales</taxon>
        <taxon>Verrucomicrobiaceae</taxon>
        <taxon>Luteolibacter</taxon>
    </lineage>
</organism>
<comment type="caution">
    <text evidence="4">The sequence shown here is derived from an EMBL/GenBank/DDBJ whole genome shotgun (WGS) entry which is preliminary data.</text>
</comment>
<dbReference type="RefSeq" id="WP_200267420.1">
    <property type="nucleotide sequence ID" value="NZ_JAENIJ010000003.1"/>
</dbReference>
<dbReference type="PANTHER" id="PTHR43133">
    <property type="entry name" value="RNA POLYMERASE ECF-TYPE SIGMA FACTO"/>
    <property type="match status" value="1"/>
</dbReference>
<dbReference type="GO" id="GO:0006352">
    <property type="term" value="P:DNA-templated transcription initiation"/>
    <property type="evidence" value="ECO:0007669"/>
    <property type="project" value="InterPro"/>
</dbReference>
<gene>
    <name evidence="4" type="ORF">JIN85_02795</name>
</gene>
<evidence type="ECO:0000313" key="4">
    <source>
        <dbReference type="EMBL" id="MBK1881325.1"/>
    </source>
</evidence>
<dbReference type="Gene3D" id="1.10.1740.10">
    <property type="match status" value="1"/>
</dbReference>
<proteinExistence type="predicted"/>
<dbReference type="SUPFAM" id="SSF88946">
    <property type="entry name" value="Sigma2 domain of RNA polymerase sigma factors"/>
    <property type="match status" value="1"/>
</dbReference>
<dbReference type="InterPro" id="IPR039425">
    <property type="entry name" value="RNA_pol_sigma-70-like"/>
</dbReference>
<dbReference type="Proteomes" id="UP000603141">
    <property type="component" value="Unassembled WGS sequence"/>
</dbReference>
<keyword evidence="5" id="KW-1185">Reference proteome</keyword>
<dbReference type="AlphaFoldDB" id="A0A934S4Y8"/>
<dbReference type="InterPro" id="IPR013325">
    <property type="entry name" value="RNA_pol_sigma_r2"/>
</dbReference>
<evidence type="ECO:0000256" key="2">
    <source>
        <dbReference type="ARBA" id="ARBA00023082"/>
    </source>
</evidence>
<name>A0A934S4Y8_9BACT</name>
<evidence type="ECO:0000256" key="3">
    <source>
        <dbReference type="ARBA" id="ARBA00023163"/>
    </source>
</evidence>
<evidence type="ECO:0000256" key="1">
    <source>
        <dbReference type="ARBA" id="ARBA00023015"/>
    </source>
</evidence>
<reference evidence="4" key="1">
    <citation type="submission" date="2021-01" db="EMBL/GenBank/DDBJ databases">
        <title>Modified the classification status of verrucomicrobia.</title>
        <authorList>
            <person name="Feng X."/>
        </authorList>
    </citation>
    <scope>NUCLEOTIDE SEQUENCE</scope>
    <source>
        <strain evidence="4">KCTC 22041</strain>
    </source>
</reference>
<keyword evidence="2" id="KW-0731">Sigma factor</keyword>
<protein>
    <submittedName>
        <fullName evidence="4">Sigma-70 family RNA polymerase sigma factor</fullName>
    </submittedName>
</protein>
<sequence length="243" mass="27871">MMESRENRDIFATTRWTMVMAAGDRESASSDAALQSLCSIYWFPLYAYIRRRGYTKEDAEDRTQEFIVGLLAREDLSGLDRSRGKFRAFLLASLKHFLANQHAKSNRQKRGGHLTHLSLDWQSADHRFQVVDDQQPSPDLAFDREWAITLLEQVLAKLRREAEASGTVDRFDALKSYLSLAKGEMSYGQKAAELGWEEGAVRVAVHRLRKRYRSMLKLEISKTLDDPEMVDEELEVLMASFSG</sequence>